<reference evidence="4 5" key="1">
    <citation type="submission" date="2019-12" db="EMBL/GenBank/DDBJ databases">
        <title>Isolation and characterization of three novel carbon monoxide-oxidizing members of Halobacteria from salione crusts and soils.</title>
        <authorList>
            <person name="Myers M.R."/>
            <person name="King G.M."/>
        </authorList>
    </citation>
    <scope>NUCLEOTIDE SEQUENCE [LARGE SCALE GENOMIC DNA]</scope>
    <source>
        <strain evidence="4 5">WSH3</strain>
    </source>
</reference>
<feature type="transmembrane region" description="Helical" evidence="2">
    <location>
        <begin position="167"/>
        <end position="190"/>
    </location>
</feature>
<feature type="compositionally biased region" description="Basic and acidic residues" evidence="1">
    <location>
        <begin position="29"/>
        <end position="45"/>
    </location>
</feature>
<sequence length="328" mass="34311">MPYCTNCGEEVTDEQRYCSYCGEPVGDVSRSDSGHGGVDSHDHSPEPTARPGSENTFEGDPPPEGYEDPPGVGTVRSPGPSSPGAIELFGSSLRGIFGQPLSLAGLFVAWLGFFLIYFFAPPSLAPAAALTGLFGLFVAGIIYVGTEYDRESASSSVAARAQQVVGVFPSLFAIWLLFVIPFGLGLTVFLLPGLYVGSRLFLAFPACVLDGEGVVDSLSTSWDLTSEISLKTLGLLVLASLSVFALVIVLSIVTSGVLFATGADLPAEPGVSPTEAADQFELTDYPALLVGASVSYAVSLAIVVGAVQVAAARLYLRLRYPDSEPTPR</sequence>
<feature type="region of interest" description="Disordered" evidence="1">
    <location>
        <begin position="29"/>
        <end position="81"/>
    </location>
</feature>
<feature type="transmembrane region" description="Helical" evidence="2">
    <location>
        <begin position="235"/>
        <end position="260"/>
    </location>
</feature>
<feature type="domain" description="Zinc-ribbon" evidence="3">
    <location>
        <begin position="3"/>
        <end position="25"/>
    </location>
</feature>
<dbReference type="AlphaFoldDB" id="A0A6B0T769"/>
<comment type="caution">
    <text evidence="4">The sequence shown here is derived from an EMBL/GenBank/DDBJ whole genome shotgun (WGS) entry which is preliminary data.</text>
</comment>
<evidence type="ECO:0000313" key="5">
    <source>
        <dbReference type="Proteomes" id="UP000466535"/>
    </source>
</evidence>
<keyword evidence="2" id="KW-1133">Transmembrane helix</keyword>
<feature type="transmembrane region" description="Helical" evidence="2">
    <location>
        <begin position="294"/>
        <end position="316"/>
    </location>
</feature>
<dbReference type="Proteomes" id="UP000466535">
    <property type="component" value="Unassembled WGS sequence"/>
</dbReference>
<dbReference type="RefSeq" id="WP_159763118.1">
    <property type="nucleotide sequence ID" value="NZ_WUUT01000001.1"/>
</dbReference>
<gene>
    <name evidence="4" type="ORF">GRX03_05400</name>
</gene>
<protein>
    <submittedName>
        <fullName evidence="4">Zinc-ribbon domain-containing protein</fullName>
    </submittedName>
</protein>
<accession>A0A6B0T769</accession>
<organism evidence="4 5">
    <name type="scientific">Halovenus carboxidivorans</name>
    <dbReference type="NCBI Taxonomy" id="2692199"/>
    <lineage>
        <taxon>Archaea</taxon>
        <taxon>Methanobacteriati</taxon>
        <taxon>Methanobacteriota</taxon>
        <taxon>Stenosarchaea group</taxon>
        <taxon>Halobacteria</taxon>
        <taxon>Halobacteriales</taxon>
        <taxon>Haloarculaceae</taxon>
        <taxon>Halovenus</taxon>
    </lineage>
</organism>
<dbReference type="InterPro" id="IPR026870">
    <property type="entry name" value="Zinc_ribbon_dom"/>
</dbReference>
<dbReference type="EMBL" id="WUUT01000001">
    <property type="protein sequence ID" value="MXR51041.1"/>
    <property type="molecule type" value="Genomic_DNA"/>
</dbReference>
<dbReference type="OrthoDB" id="163813at2157"/>
<evidence type="ECO:0000259" key="3">
    <source>
        <dbReference type="Pfam" id="PF13240"/>
    </source>
</evidence>
<feature type="transmembrane region" description="Helical" evidence="2">
    <location>
        <begin position="126"/>
        <end position="146"/>
    </location>
</feature>
<dbReference type="Pfam" id="PF13240">
    <property type="entry name" value="Zn_Ribbon_1"/>
    <property type="match status" value="1"/>
</dbReference>
<proteinExistence type="predicted"/>
<keyword evidence="2" id="KW-0812">Transmembrane</keyword>
<keyword evidence="5" id="KW-1185">Reference proteome</keyword>
<feature type="transmembrane region" description="Helical" evidence="2">
    <location>
        <begin position="101"/>
        <end position="120"/>
    </location>
</feature>
<name>A0A6B0T769_9EURY</name>
<keyword evidence="2" id="KW-0472">Membrane</keyword>
<evidence type="ECO:0000256" key="2">
    <source>
        <dbReference type="SAM" id="Phobius"/>
    </source>
</evidence>
<evidence type="ECO:0000256" key="1">
    <source>
        <dbReference type="SAM" id="MobiDB-lite"/>
    </source>
</evidence>
<evidence type="ECO:0000313" key="4">
    <source>
        <dbReference type="EMBL" id="MXR51041.1"/>
    </source>
</evidence>